<reference evidence="1" key="1">
    <citation type="submission" date="2023-04" db="EMBL/GenBank/DDBJ databases">
        <title>Genomic characterization of faba bean (Vicia faba) microsymbionts in Mexican soils.</title>
        <authorList>
            <person name="Rivera Orduna F.N."/>
            <person name="Guevara-Luna J."/>
            <person name="Yan J."/>
            <person name="Arroyo-Herrera I."/>
            <person name="Li Y."/>
            <person name="Vasquez-Murrieta M.S."/>
            <person name="Wang E.T."/>
        </authorList>
    </citation>
    <scope>NUCLEOTIDE SEQUENCE</scope>
    <source>
        <strain evidence="1">CH26</strain>
    </source>
</reference>
<proteinExistence type="predicted"/>
<dbReference type="Proteomes" id="UP001268610">
    <property type="component" value="Unassembled WGS sequence"/>
</dbReference>
<gene>
    <name evidence="1" type="ORF">RJJ65_12760</name>
</gene>
<name>A0AAJ2LMC3_9HYPH</name>
<sequence length="100" mass="11227">MLLKQVLVENTLSTLLLDTGLDKARLIMSKACRFCRVCRGSKGLFRSRCPAALISSSSTRDSAMRIRSKGIRCNNPQVVFTMRSAQKNPYEIFTFSCIFA</sequence>
<evidence type="ECO:0000313" key="1">
    <source>
        <dbReference type="EMBL" id="MDR9773519.1"/>
    </source>
</evidence>
<protein>
    <submittedName>
        <fullName evidence="1">Uncharacterized protein</fullName>
    </submittedName>
</protein>
<dbReference type="RefSeq" id="WP_003565811.1">
    <property type="nucleotide sequence ID" value="NZ_CP054027.1"/>
</dbReference>
<accession>A0AAJ2LMC3</accession>
<dbReference type="AlphaFoldDB" id="A0AAJ2LMC3"/>
<dbReference type="EMBL" id="JAVLSF010000006">
    <property type="protein sequence ID" value="MDR9773519.1"/>
    <property type="molecule type" value="Genomic_DNA"/>
</dbReference>
<organism evidence="1 2">
    <name type="scientific">Rhizobium hidalgonense</name>
    <dbReference type="NCBI Taxonomy" id="1538159"/>
    <lineage>
        <taxon>Bacteria</taxon>
        <taxon>Pseudomonadati</taxon>
        <taxon>Pseudomonadota</taxon>
        <taxon>Alphaproteobacteria</taxon>
        <taxon>Hyphomicrobiales</taxon>
        <taxon>Rhizobiaceae</taxon>
        <taxon>Rhizobium/Agrobacterium group</taxon>
        <taxon>Rhizobium</taxon>
    </lineage>
</organism>
<evidence type="ECO:0000313" key="2">
    <source>
        <dbReference type="Proteomes" id="UP001268610"/>
    </source>
</evidence>
<comment type="caution">
    <text evidence="1">The sequence shown here is derived from an EMBL/GenBank/DDBJ whole genome shotgun (WGS) entry which is preliminary data.</text>
</comment>